<organism evidence="4 5">
    <name type="scientific">Deinococcus koreensis</name>
    <dbReference type="NCBI Taxonomy" id="2054903"/>
    <lineage>
        <taxon>Bacteria</taxon>
        <taxon>Thermotogati</taxon>
        <taxon>Deinococcota</taxon>
        <taxon>Deinococci</taxon>
        <taxon>Deinococcales</taxon>
        <taxon>Deinococcaceae</taxon>
        <taxon>Deinococcus</taxon>
    </lineage>
</organism>
<protein>
    <submittedName>
        <fullName evidence="4">GNAT family N-acetyltransferase</fullName>
    </submittedName>
</protein>
<dbReference type="RefSeq" id="WP_103311704.1">
    <property type="nucleotide sequence ID" value="NZ_PPPD01000001.1"/>
</dbReference>
<dbReference type="EMBL" id="PPPD01000001">
    <property type="protein sequence ID" value="PNY81261.1"/>
    <property type="molecule type" value="Genomic_DNA"/>
</dbReference>
<comment type="caution">
    <text evidence="4">The sequence shown here is derived from an EMBL/GenBank/DDBJ whole genome shotgun (WGS) entry which is preliminary data.</text>
</comment>
<dbReference type="Proteomes" id="UP000236379">
    <property type="component" value="Unassembled WGS sequence"/>
</dbReference>
<evidence type="ECO:0000259" key="3">
    <source>
        <dbReference type="PROSITE" id="PS51186"/>
    </source>
</evidence>
<evidence type="ECO:0000256" key="2">
    <source>
        <dbReference type="ARBA" id="ARBA00023315"/>
    </source>
</evidence>
<dbReference type="GO" id="GO:0016747">
    <property type="term" value="F:acyltransferase activity, transferring groups other than amino-acyl groups"/>
    <property type="evidence" value="ECO:0007669"/>
    <property type="project" value="InterPro"/>
</dbReference>
<dbReference type="InterPro" id="IPR016181">
    <property type="entry name" value="Acyl_CoA_acyltransferase"/>
</dbReference>
<evidence type="ECO:0000256" key="1">
    <source>
        <dbReference type="ARBA" id="ARBA00022679"/>
    </source>
</evidence>
<dbReference type="Pfam" id="PF00583">
    <property type="entry name" value="Acetyltransf_1"/>
    <property type="match status" value="1"/>
</dbReference>
<name>A0A2K3UXK0_9DEIO</name>
<reference evidence="4 5" key="1">
    <citation type="submission" date="2018-01" db="EMBL/GenBank/DDBJ databases">
        <title>Deinococcus koreensis sp. nov., a radiation-resistant bacterium isolated from river water.</title>
        <authorList>
            <person name="Choi A."/>
        </authorList>
    </citation>
    <scope>NUCLEOTIDE SEQUENCE [LARGE SCALE GENOMIC DNA]</scope>
    <source>
        <strain evidence="4 5">SJW1-2</strain>
    </source>
</reference>
<dbReference type="InterPro" id="IPR000182">
    <property type="entry name" value="GNAT_dom"/>
</dbReference>
<keyword evidence="1 4" id="KW-0808">Transferase</keyword>
<dbReference type="Gene3D" id="3.40.630.30">
    <property type="match status" value="1"/>
</dbReference>
<evidence type="ECO:0000313" key="4">
    <source>
        <dbReference type="EMBL" id="PNY81261.1"/>
    </source>
</evidence>
<evidence type="ECO:0000313" key="5">
    <source>
        <dbReference type="Proteomes" id="UP000236379"/>
    </source>
</evidence>
<keyword evidence="2" id="KW-0012">Acyltransferase</keyword>
<sequence length="161" mass="17325">MSLPPGYGLRPATVQDAALIQSHRTAMFTEMGSDPAKLARVHELGVQWHRRMLASGRYSGLLAEAGGQVVAGVGLLWNDLPPNADTGCTVRAYLLNVYVEPAHRGQALARKLVQAALDECRSRGVEIVTLTASEAGRPTYERLGFTAMPEMKLRLGVEVGA</sequence>
<dbReference type="SUPFAM" id="SSF55729">
    <property type="entry name" value="Acyl-CoA N-acyltransferases (Nat)"/>
    <property type="match status" value="1"/>
</dbReference>
<dbReference type="PANTHER" id="PTHR43877">
    <property type="entry name" value="AMINOALKYLPHOSPHONATE N-ACETYLTRANSFERASE-RELATED-RELATED"/>
    <property type="match status" value="1"/>
</dbReference>
<dbReference type="CDD" id="cd04301">
    <property type="entry name" value="NAT_SF"/>
    <property type="match status" value="1"/>
</dbReference>
<dbReference type="AlphaFoldDB" id="A0A2K3UXK0"/>
<gene>
    <name evidence="4" type="ORF">CVO96_07560</name>
</gene>
<keyword evidence="5" id="KW-1185">Reference proteome</keyword>
<proteinExistence type="predicted"/>
<dbReference type="OrthoDB" id="119498at2"/>
<feature type="domain" description="N-acetyltransferase" evidence="3">
    <location>
        <begin position="7"/>
        <end position="161"/>
    </location>
</feature>
<dbReference type="PROSITE" id="PS51186">
    <property type="entry name" value="GNAT"/>
    <property type="match status" value="1"/>
</dbReference>
<dbReference type="InterPro" id="IPR050832">
    <property type="entry name" value="Bact_Acetyltransf"/>
</dbReference>
<accession>A0A2K3UXK0</accession>